<protein>
    <recommendedName>
        <fullName evidence="4">Dihydrodipicolinate synthase family protein</fullName>
    </recommendedName>
</protein>
<dbReference type="Gene3D" id="3.20.20.70">
    <property type="entry name" value="Aldolase class I"/>
    <property type="match status" value="1"/>
</dbReference>
<keyword evidence="1" id="KW-0456">Lyase</keyword>
<dbReference type="GO" id="GO:0016829">
    <property type="term" value="F:lyase activity"/>
    <property type="evidence" value="ECO:0007669"/>
    <property type="project" value="UniProtKB-KW"/>
</dbReference>
<comment type="caution">
    <text evidence="2">The sequence shown here is derived from an EMBL/GenBank/DDBJ whole genome shotgun (WGS) entry which is preliminary data.</text>
</comment>
<dbReference type="RefSeq" id="WP_113029391.1">
    <property type="nucleotide sequence ID" value="NZ_QMFB01000001.1"/>
</dbReference>
<keyword evidence="3" id="KW-1185">Reference proteome</keyword>
<organism evidence="2 3">
    <name type="scientific">Paenibacillus contaminans</name>
    <dbReference type="NCBI Taxonomy" id="450362"/>
    <lineage>
        <taxon>Bacteria</taxon>
        <taxon>Bacillati</taxon>
        <taxon>Bacillota</taxon>
        <taxon>Bacilli</taxon>
        <taxon>Bacillales</taxon>
        <taxon>Paenibacillaceae</taxon>
        <taxon>Paenibacillus</taxon>
    </lineage>
</organism>
<dbReference type="Pfam" id="PF00701">
    <property type="entry name" value="DHDPS"/>
    <property type="match status" value="1"/>
</dbReference>
<dbReference type="PANTHER" id="PTHR12128">
    <property type="entry name" value="DIHYDRODIPICOLINATE SYNTHASE"/>
    <property type="match status" value="1"/>
</dbReference>
<dbReference type="Proteomes" id="UP000250369">
    <property type="component" value="Unassembled WGS sequence"/>
</dbReference>
<evidence type="ECO:0008006" key="4">
    <source>
        <dbReference type="Google" id="ProtNLM"/>
    </source>
</evidence>
<dbReference type="CDD" id="cd00408">
    <property type="entry name" value="DHDPS-like"/>
    <property type="match status" value="1"/>
</dbReference>
<sequence length="308" mass="35008">MKRYPKTIMATACLPWNESFEFMEEMFRQQVTDLQQMGLRHIYLFGTAGEGYAVSDEQFEHIVRVFASSSQGTDMQPIVGLISLSFQTMLQRAKKAYALGIRDFQISFPSWGALTESEMLRFFHEICGAFPDCRFIHYNNGRSKKVVSVKEYATLAAEIPNLAAVKYTALDMPTAYQIAMNDSPLQFFCGELGFGYAHLLGGECSMVVSLGLGHMERTWRMFEAAATNDLERLAMYQQELSGIREGILTIVGAAYMDGAYDKLLYKLTNPAFPLRMLAPYDSSTDEQYRQYRDFLRERFPAWLAPNSG</sequence>
<accession>A0A329MUM9</accession>
<gene>
    <name evidence="2" type="ORF">DQG23_03555</name>
</gene>
<proteinExistence type="predicted"/>
<dbReference type="AlphaFoldDB" id="A0A329MUM9"/>
<reference evidence="2 3" key="1">
    <citation type="journal article" date="2009" name="Int. J. Syst. Evol. Microbiol.">
        <title>Paenibacillus contaminans sp. nov., isolated from a contaminated laboratory plate.</title>
        <authorList>
            <person name="Chou J.H."/>
            <person name="Lee J.H."/>
            <person name="Lin M.C."/>
            <person name="Chang P.S."/>
            <person name="Arun A.B."/>
            <person name="Young C.C."/>
            <person name="Chen W.M."/>
        </authorList>
    </citation>
    <scope>NUCLEOTIDE SEQUENCE [LARGE SCALE GENOMIC DNA]</scope>
    <source>
        <strain evidence="2 3">CKOBP-6</strain>
    </source>
</reference>
<evidence type="ECO:0000313" key="2">
    <source>
        <dbReference type="EMBL" id="RAV23280.1"/>
    </source>
</evidence>
<dbReference type="SUPFAM" id="SSF51569">
    <property type="entry name" value="Aldolase"/>
    <property type="match status" value="1"/>
</dbReference>
<dbReference type="InterPro" id="IPR013785">
    <property type="entry name" value="Aldolase_TIM"/>
</dbReference>
<name>A0A329MUM9_9BACL</name>
<dbReference type="OrthoDB" id="9778880at2"/>
<evidence type="ECO:0000313" key="3">
    <source>
        <dbReference type="Proteomes" id="UP000250369"/>
    </source>
</evidence>
<dbReference type="SMART" id="SM01130">
    <property type="entry name" value="DHDPS"/>
    <property type="match status" value="1"/>
</dbReference>
<dbReference type="EMBL" id="QMFB01000001">
    <property type="protein sequence ID" value="RAV23280.1"/>
    <property type="molecule type" value="Genomic_DNA"/>
</dbReference>
<evidence type="ECO:0000256" key="1">
    <source>
        <dbReference type="ARBA" id="ARBA00023239"/>
    </source>
</evidence>
<dbReference type="InterPro" id="IPR002220">
    <property type="entry name" value="DapA-like"/>
</dbReference>